<feature type="region of interest" description="Disordered" evidence="1">
    <location>
        <begin position="198"/>
        <end position="237"/>
    </location>
</feature>
<reference evidence="2" key="1">
    <citation type="submission" date="2013-11" db="EMBL/GenBank/DDBJ databases">
        <title>Genome sequence of the fusiform rust pathogen reveals effectors for host alternation and coevolution with pine.</title>
        <authorList>
            <consortium name="DOE Joint Genome Institute"/>
            <person name="Smith K."/>
            <person name="Pendleton A."/>
            <person name="Kubisiak T."/>
            <person name="Anderson C."/>
            <person name="Salamov A."/>
            <person name="Aerts A."/>
            <person name="Riley R."/>
            <person name="Clum A."/>
            <person name="Lindquist E."/>
            <person name="Ence D."/>
            <person name="Campbell M."/>
            <person name="Kronenberg Z."/>
            <person name="Feau N."/>
            <person name="Dhillon B."/>
            <person name="Hamelin R."/>
            <person name="Burleigh J."/>
            <person name="Smith J."/>
            <person name="Yandell M."/>
            <person name="Nelson C."/>
            <person name="Grigoriev I."/>
            <person name="Davis J."/>
        </authorList>
    </citation>
    <scope>NUCLEOTIDE SEQUENCE</scope>
    <source>
        <strain evidence="2">G11</strain>
    </source>
</reference>
<dbReference type="EMBL" id="MU167302">
    <property type="protein sequence ID" value="KAG0144111.1"/>
    <property type="molecule type" value="Genomic_DNA"/>
</dbReference>
<sequence>MFEDDLIRLQFELIQARTEEGLRTRSIQARSRTAFIGLRAIQSSDTHQLSSHASDRAMKTSPCFLLTVHGGPSIAIAFYRPDTLDNNNMSFKRMWSKCTLQLSLSHEIYHLTCAPLIRSDNSPNFRSSTHTHSLSLSISSSRTPKPQRETSTGPCRIPFGYKMTWLQGWCHSTLIALLMLIIVPTGLLALQEDKLTRANPKPASSSVPSRINSRRNQIGRRRSATAPAASLPRRLDKRSPEEVTIIEATINTRSSDRWTKDSSLPYDPLRISRQRLSPEKEGTNVEFQKENSLEPSIDTDEDFQPLSLRPLINKKQRGKSKSTSSSSALDPDRGSSPSSDPNSSSSNSLSSRRKPKKRFRPTRYAHIKLSSFDRWPVNLRPVSDDWFPTQPTGKLMQYEWARAQKRAQEIEERVMRLRQEIAWNTNPLPYDFYRTGPSQDEIEDMKVYELRQKLKRAAELKKFNRRMFWRRRKNEIRNIFLKISDKMKAWWNKFIDGFERFNWFWNNIIK</sequence>
<dbReference type="AlphaFoldDB" id="A0A9P6T9H0"/>
<feature type="compositionally biased region" description="Polar residues" evidence="1">
    <location>
        <begin position="202"/>
        <end position="216"/>
    </location>
</feature>
<keyword evidence="3" id="KW-1185">Reference proteome</keyword>
<name>A0A9P6T9H0_9BASI</name>
<organism evidence="2 3">
    <name type="scientific">Cronartium quercuum f. sp. fusiforme G11</name>
    <dbReference type="NCBI Taxonomy" id="708437"/>
    <lineage>
        <taxon>Eukaryota</taxon>
        <taxon>Fungi</taxon>
        <taxon>Dikarya</taxon>
        <taxon>Basidiomycota</taxon>
        <taxon>Pucciniomycotina</taxon>
        <taxon>Pucciniomycetes</taxon>
        <taxon>Pucciniales</taxon>
        <taxon>Coleosporiaceae</taxon>
        <taxon>Cronartium</taxon>
    </lineage>
</organism>
<gene>
    <name evidence="2" type="ORF">CROQUDRAFT_95426</name>
</gene>
<evidence type="ECO:0000313" key="2">
    <source>
        <dbReference type="EMBL" id="KAG0144111.1"/>
    </source>
</evidence>
<proteinExistence type="predicted"/>
<feature type="region of interest" description="Disordered" evidence="1">
    <location>
        <begin position="256"/>
        <end position="360"/>
    </location>
</feature>
<evidence type="ECO:0000313" key="3">
    <source>
        <dbReference type="Proteomes" id="UP000886653"/>
    </source>
</evidence>
<evidence type="ECO:0000256" key="1">
    <source>
        <dbReference type="SAM" id="MobiDB-lite"/>
    </source>
</evidence>
<feature type="region of interest" description="Disordered" evidence="1">
    <location>
        <begin position="124"/>
        <end position="153"/>
    </location>
</feature>
<feature type="compositionally biased region" description="Low complexity" evidence="1">
    <location>
        <begin position="127"/>
        <end position="141"/>
    </location>
</feature>
<protein>
    <submittedName>
        <fullName evidence="2">Uncharacterized protein</fullName>
    </submittedName>
</protein>
<feature type="compositionally biased region" description="Low complexity" evidence="1">
    <location>
        <begin position="334"/>
        <end position="350"/>
    </location>
</feature>
<feature type="compositionally biased region" description="Basic residues" evidence="1">
    <location>
        <begin position="351"/>
        <end position="360"/>
    </location>
</feature>
<accession>A0A9P6T9H0</accession>
<comment type="caution">
    <text evidence="2">The sequence shown here is derived from an EMBL/GenBank/DDBJ whole genome shotgun (WGS) entry which is preliminary data.</text>
</comment>
<feature type="compositionally biased region" description="Basic and acidic residues" evidence="1">
    <location>
        <begin position="276"/>
        <end position="292"/>
    </location>
</feature>
<dbReference type="Proteomes" id="UP000886653">
    <property type="component" value="Unassembled WGS sequence"/>
</dbReference>